<dbReference type="InterPro" id="IPR034907">
    <property type="entry name" value="NDK-like_dom"/>
</dbReference>
<name>A0A1B6FHX8_9HEMI</name>
<comment type="similarity">
    <text evidence="1 6">Belongs to the NDK family.</text>
</comment>
<accession>A0A1B6FHX8</accession>
<dbReference type="Gene3D" id="3.30.70.141">
    <property type="entry name" value="Nucleoside diphosphate kinase-like domain"/>
    <property type="match status" value="1"/>
</dbReference>
<keyword evidence="4" id="KW-0418">Kinase</keyword>
<keyword evidence="2" id="KW-0808">Transferase</keyword>
<evidence type="ECO:0000256" key="4">
    <source>
        <dbReference type="ARBA" id="ARBA00022777"/>
    </source>
</evidence>
<evidence type="ECO:0000256" key="5">
    <source>
        <dbReference type="ARBA" id="ARBA00022840"/>
    </source>
</evidence>
<evidence type="ECO:0000256" key="6">
    <source>
        <dbReference type="PROSITE-ProRule" id="PRU00706"/>
    </source>
</evidence>
<dbReference type="Gene3D" id="1.20.890.10">
    <property type="entry name" value="cAMP-dependent protein kinase regulatory subunit, dimerization-anchoring domain"/>
    <property type="match status" value="1"/>
</dbReference>
<evidence type="ECO:0000259" key="7">
    <source>
        <dbReference type="SMART" id="SM00562"/>
    </source>
</evidence>
<sequence length="209" mass="23609">MPVEHTLALITPEGMPHAKKIIFRIKKESFTILARRTVHLTPEQVSDFYHHLYGQRDFPLLVASTSVAPVTALCLGRHHAVEKLVQVVGPRDIAVAKRDALGSLNAQYGSVECNLAAVHASADPKAARREILFFFPQSQVEPWTELGEGLRWLEEHVGPLLKEGLAQMLKEKPVEPMLWLADWLLQNNPNQPQVEQHLRHHPLSKPPKY</sequence>
<organism evidence="8">
    <name type="scientific">Cuerna arida</name>
    <dbReference type="NCBI Taxonomy" id="1464854"/>
    <lineage>
        <taxon>Eukaryota</taxon>
        <taxon>Metazoa</taxon>
        <taxon>Ecdysozoa</taxon>
        <taxon>Arthropoda</taxon>
        <taxon>Hexapoda</taxon>
        <taxon>Insecta</taxon>
        <taxon>Pterygota</taxon>
        <taxon>Neoptera</taxon>
        <taxon>Paraneoptera</taxon>
        <taxon>Hemiptera</taxon>
        <taxon>Auchenorrhyncha</taxon>
        <taxon>Membracoidea</taxon>
        <taxon>Cicadellidae</taxon>
        <taxon>Cicadellinae</taxon>
        <taxon>Proconiini</taxon>
        <taxon>Cuerna</taxon>
    </lineage>
</organism>
<dbReference type="InterPro" id="IPR007858">
    <property type="entry name" value="Dpy-30_motif"/>
</dbReference>
<keyword evidence="3" id="KW-0547">Nucleotide-binding</keyword>
<dbReference type="Pfam" id="PF05186">
    <property type="entry name" value="Dpy-30"/>
    <property type="match status" value="1"/>
</dbReference>
<evidence type="ECO:0000256" key="3">
    <source>
        <dbReference type="ARBA" id="ARBA00022741"/>
    </source>
</evidence>
<dbReference type="AlphaFoldDB" id="A0A1B6FHX8"/>
<dbReference type="PROSITE" id="PS51374">
    <property type="entry name" value="NDPK_LIKE"/>
    <property type="match status" value="1"/>
</dbReference>
<protein>
    <recommendedName>
        <fullName evidence="7">Nucleoside diphosphate kinase-like domain-containing protein</fullName>
    </recommendedName>
</protein>
<dbReference type="SUPFAM" id="SSF54919">
    <property type="entry name" value="Nucleoside diphosphate kinase, NDK"/>
    <property type="match status" value="1"/>
</dbReference>
<dbReference type="SMART" id="SM00562">
    <property type="entry name" value="NDK"/>
    <property type="match status" value="1"/>
</dbReference>
<dbReference type="Pfam" id="PF00334">
    <property type="entry name" value="NDK"/>
    <property type="match status" value="1"/>
</dbReference>
<dbReference type="PANTHER" id="PTHR46161">
    <property type="entry name" value="NUCLEOSIDE DIPHOSPHATE KINASE"/>
    <property type="match status" value="1"/>
</dbReference>
<dbReference type="InterPro" id="IPR036850">
    <property type="entry name" value="NDK-like_dom_sf"/>
</dbReference>
<dbReference type="PANTHER" id="PTHR46161:SF3">
    <property type="entry name" value="NUCLEOSIDE DIPHOSPHATE KINASE DDB_G0292928-RELATED"/>
    <property type="match status" value="1"/>
</dbReference>
<dbReference type="EMBL" id="GECZ01019974">
    <property type="protein sequence ID" value="JAS49795.1"/>
    <property type="molecule type" value="Transcribed_RNA"/>
</dbReference>
<evidence type="ECO:0000256" key="1">
    <source>
        <dbReference type="ARBA" id="ARBA00008142"/>
    </source>
</evidence>
<comment type="caution">
    <text evidence="6">Lacks conserved residue(s) required for the propagation of feature annotation.</text>
</comment>
<proteinExistence type="inferred from homology"/>
<dbReference type="CDD" id="cd22970">
    <property type="entry name" value="DD_NDKH5-like"/>
    <property type="match status" value="1"/>
</dbReference>
<gene>
    <name evidence="8" type="ORF">g.13080</name>
</gene>
<reference evidence="8" key="1">
    <citation type="submission" date="2015-11" db="EMBL/GenBank/DDBJ databases">
        <title>De novo transcriptome assembly of four potential Pierce s Disease insect vectors from Arizona vineyards.</title>
        <authorList>
            <person name="Tassone E.E."/>
        </authorList>
    </citation>
    <scope>NUCLEOTIDE SEQUENCE</scope>
</reference>
<evidence type="ECO:0000256" key="2">
    <source>
        <dbReference type="ARBA" id="ARBA00022679"/>
    </source>
</evidence>
<dbReference type="GO" id="GO:0016301">
    <property type="term" value="F:kinase activity"/>
    <property type="evidence" value="ECO:0007669"/>
    <property type="project" value="UniProtKB-KW"/>
</dbReference>
<keyword evidence="5" id="KW-0067">ATP-binding</keyword>
<dbReference type="GO" id="GO:0005524">
    <property type="term" value="F:ATP binding"/>
    <property type="evidence" value="ECO:0007669"/>
    <property type="project" value="UniProtKB-KW"/>
</dbReference>
<evidence type="ECO:0000313" key="8">
    <source>
        <dbReference type="EMBL" id="JAS49795.1"/>
    </source>
</evidence>
<feature type="domain" description="Nucleoside diphosphate kinase-like" evidence="7">
    <location>
        <begin position="3"/>
        <end position="142"/>
    </location>
</feature>